<dbReference type="InterPro" id="IPR016181">
    <property type="entry name" value="Acyl_CoA_acyltransferase"/>
</dbReference>
<dbReference type="PANTHER" id="PTHR43792:SF9">
    <property type="entry name" value="RIBOSOMAL-PROTEIN-ALANINE ACETYLTRANSFERASE"/>
    <property type="match status" value="1"/>
</dbReference>
<accession>A0A8J3AIG8</accession>
<proteinExistence type="predicted"/>
<dbReference type="PROSITE" id="PS51186">
    <property type="entry name" value="GNAT"/>
    <property type="match status" value="1"/>
</dbReference>
<dbReference type="Pfam" id="PF13302">
    <property type="entry name" value="Acetyltransf_3"/>
    <property type="match status" value="1"/>
</dbReference>
<reference evidence="3" key="1">
    <citation type="journal article" date="2019" name="Int. J. Syst. Evol. Microbiol.">
        <title>The Global Catalogue of Microorganisms (GCM) 10K type strain sequencing project: providing services to taxonomists for standard genome sequencing and annotation.</title>
        <authorList>
            <consortium name="The Broad Institute Genomics Platform"/>
            <consortium name="The Broad Institute Genome Sequencing Center for Infectious Disease"/>
            <person name="Wu L."/>
            <person name="Ma J."/>
        </authorList>
    </citation>
    <scope>NUCLEOTIDE SEQUENCE [LARGE SCALE GENOMIC DNA]</scope>
    <source>
        <strain evidence="3">CGMCC 1.14993</strain>
    </source>
</reference>
<evidence type="ECO:0000313" key="3">
    <source>
        <dbReference type="Proteomes" id="UP000626244"/>
    </source>
</evidence>
<dbReference type="OrthoDB" id="9811523at2"/>
<dbReference type="Proteomes" id="UP000626244">
    <property type="component" value="Unassembled WGS sequence"/>
</dbReference>
<keyword evidence="3" id="KW-1185">Reference proteome</keyword>
<dbReference type="EMBL" id="BMHB01000001">
    <property type="protein sequence ID" value="GGI10538.1"/>
    <property type="molecule type" value="Genomic_DNA"/>
</dbReference>
<evidence type="ECO:0000313" key="2">
    <source>
        <dbReference type="EMBL" id="GGI10538.1"/>
    </source>
</evidence>
<dbReference type="PANTHER" id="PTHR43792">
    <property type="entry name" value="GNAT FAMILY, PUTATIVE (AFU_ORTHOLOGUE AFUA_3G00765)-RELATED-RELATED"/>
    <property type="match status" value="1"/>
</dbReference>
<name>A0A8J3AIG8_9BACI</name>
<sequence>MFPFITTERLYLREIEVTDLNRMYSILTIEKVTRYYGLDTINNTSEVLDLIHYFKEMFATKKGIRWGIINRETNTLIGSCGLNAYQERNKRAEVGYELHPDYWGHGYASEAVKAICTYAFDQLNLNRIGAIVYPENIPSQKLLEKLGFVNEGLLRDYLIQDDIAHSTISYSILRNEWKY</sequence>
<protein>
    <submittedName>
        <fullName evidence="2">N-acetyltransferase</fullName>
    </submittedName>
</protein>
<dbReference type="GO" id="GO:0008999">
    <property type="term" value="F:protein-N-terminal-alanine acetyltransferase activity"/>
    <property type="evidence" value="ECO:0007669"/>
    <property type="project" value="TreeGrafter"/>
</dbReference>
<dbReference type="InterPro" id="IPR000182">
    <property type="entry name" value="GNAT_dom"/>
</dbReference>
<comment type="caution">
    <text evidence="2">The sequence shown here is derived from an EMBL/GenBank/DDBJ whole genome shotgun (WGS) entry which is preliminary data.</text>
</comment>
<dbReference type="InterPro" id="IPR051531">
    <property type="entry name" value="N-acetyltransferase"/>
</dbReference>
<dbReference type="RefSeq" id="WP_087998629.1">
    <property type="nucleotide sequence ID" value="NZ_BMHB01000001.1"/>
</dbReference>
<dbReference type="GO" id="GO:0005737">
    <property type="term" value="C:cytoplasm"/>
    <property type="evidence" value="ECO:0007669"/>
    <property type="project" value="TreeGrafter"/>
</dbReference>
<evidence type="ECO:0000259" key="1">
    <source>
        <dbReference type="PROSITE" id="PS51186"/>
    </source>
</evidence>
<dbReference type="SUPFAM" id="SSF55729">
    <property type="entry name" value="Acyl-CoA N-acyltransferases (Nat)"/>
    <property type="match status" value="1"/>
</dbReference>
<dbReference type="CDD" id="cd04301">
    <property type="entry name" value="NAT_SF"/>
    <property type="match status" value="1"/>
</dbReference>
<feature type="domain" description="N-acetyltransferase" evidence="1">
    <location>
        <begin position="10"/>
        <end position="175"/>
    </location>
</feature>
<organism evidence="2 3">
    <name type="scientific">Gottfriedia solisilvae</name>
    <dbReference type="NCBI Taxonomy" id="1516104"/>
    <lineage>
        <taxon>Bacteria</taxon>
        <taxon>Bacillati</taxon>
        <taxon>Bacillota</taxon>
        <taxon>Bacilli</taxon>
        <taxon>Bacillales</taxon>
        <taxon>Bacillaceae</taxon>
        <taxon>Gottfriedia</taxon>
    </lineage>
</organism>
<gene>
    <name evidence="2" type="ORF">GCM10007380_03300</name>
</gene>
<dbReference type="Gene3D" id="3.40.630.30">
    <property type="match status" value="1"/>
</dbReference>
<dbReference type="AlphaFoldDB" id="A0A8J3AIG8"/>